<evidence type="ECO:0000259" key="11">
    <source>
        <dbReference type="PROSITE" id="PS50855"/>
    </source>
</evidence>
<dbReference type="InterPro" id="IPR000883">
    <property type="entry name" value="Cyt_C_Oxase_1"/>
</dbReference>
<dbReference type="WBParaSite" id="DME_0000466601-mRNA-1">
    <property type="protein sequence ID" value="DME_0000466601-mRNA-1"/>
    <property type="gene ID" value="DME_0000466601"/>
</dbReference>
<dbReference type="GO" id="GO:0004129">
    <property type="term" value="F:cytochrome-c oxidase activity"/>
    <property type="evidence" value="ECO:0007669"/>
    <property type="project" value="UniProtKB-EC"/>
</dbReference>
<sequence length="178" mass="19681">MIFGSWSGVVDAANANIFDVSFVYNSCGTNWNVCSPLNASGYPGYPGSAVDLAIFSSHCSGVAFVFVCLDCFCYCFFLVLTLPVSAGPMLLMDCNLFWFFGYPEVYISILPAFGIFGQSNFRDYFSAATMVIAVSTGVKIVCCCDVFGCFVQLCRNLKYLKYQLYRTFRGLICGWNTI</sequence>
<comment type="cofactor">
    <cofactor evidence="1">
        <name>heme</name>
        <dbReference type="ChEBI" id="CHEBI:30413"/>
    </cofactor>
</comment>
<gene>
    <name evidence="12" type="ORF">DME_LOCUS8549</name>
</gene>
<comment type="similarity">
    <text evidence="3">Belongs to the heme-copper respiratory oxidase family.</text>
</comment>
<evidence type="ECO:0000256" key="8">
    <source>
        <dbReference type="ARBA" id="ARBA00032715"/>
    </source>
</evidence>
<feature type="domain" description="Cytochrome oxidase subunit I profile" evidence="11">
    <location>
        <begin position="76"/>
        <end position="118"/>
    </location>
</feature>
<evidence type="ECO:0000256" key="2">
    <source>
        <dbReference type="ARBA" id="ARBA00004673"/>
    </source>
</evidence>
<dbReference type="STRING" id="318479.A0A0N4UBR5"/>
<evidence type="ECO:0000256" key="9">
    <source>
        <dbReference type="ARBA" id="ARBA00049512"/>
    </source>
</evidence>
<dbReference type="PROSITE" id="PS50855">
    <property type="entry name" value="COX1"/>
    <property type="match status" value="1"/>
</dbReference>
<dbReference type="PANTHER" id="PTHR10422">
    <property type="entry name" value="CYTOCHROME C OXIDASE SUBUNIT 1"/>
    <property type="match status" value="1"/>
</dbReference>
<reference evidence="12 14" key="2">
    <citation type="submission" date="2018-11" db="EMBL/GenBank/DDBJ databases">
        <authorList>
            <consortium name="Pathogen Informatics"/>
        </authorList>
    </citation>
    <scope>NUCLEOTIDE SEQUENCE [LARGE SCALE GENOMIC DNA]</scope>
</reference>
<dbReference type="Gene3D" id="1.20.210.10">
    <property type="entry name" value="Cytochrome c oxidase-like, subunit I domain"/>
    <property type="match status" value="1"/>
</dbReference>
<dbReference type="GO" id="GO:0009060">
    <property type="term" value="P:aerobic respiration"/>
    <property type="evidence" value="ECO:0007669"/>
    <property type="project" value="InterPro"/>
</dbReference>
<comment type="pathway">
    <text evidence="2">Energy metabolism; oxidative phosphorylation.</text>
</comment>
<keyword evidence="6" id="KW-1278">Translocase</keyword>
<dbReference type="SUPFAM" id="SSF81442">
    <property type="entry name" value="Cytochrome c oxidase subunit I-like"/>
    <property type="match status" value="1"/>
</dbReference>
<keyword evidence="5" id="KW-0813">Transport</keyword>
<comment type="catalytic activity">
    <reaction evidence="9">
        <text>4 Fe(II)-[cytochrome c] + O2 + 8 H(+)(in) = 4 Fe(III)-[cytochrome c] + 2 H2O + 4 H(+)(out)</text>
        <dbReference type="Rhea" id="RHEA:11436"/>
        <dbReference type="Rhea" id="RHEA-COMP:10350"/>
        <dbReference type="Rhea" id="RHEA-COMP:14399"/>
        <dbReference type="ChEBI" id="CHEBI:15377"/>
        <dbReference type="ChEBI" id="CHEBI:15378"/>
        <dbReference type="ChEBI" id="CHEBI:15379"/>
        <dbReference type="ChEBI" id="CHEBI:29033"/>
        <dbReference type="ChEBI" id="CHEBI:29034"/>
        <dbReference type="EC" id="7.1.1.9"/>
    </reaction>
    <physiologicalReaction direction="left-to-right" evidence="9">
        <dbReference type="Rhea" id="RHEA:11437"/>
    </physiologicalReaction>
</comment>
<dbReference type="Proteomes" id="UP000038040">
    <property type="component" value="Unplaced"/>
</dbReference>
<name>A0A0N4UBR5_DRAME</name>
<keyword evidence="5" id="KW-0679">Respiratory chain</keyword>
<feature type="transmembrane region" description="Helical" evidence="10">
    <location>
        <begin position="96"/>
        <end position="116"/>
    </location>
</feature>
<evidence type="ECO:0000313" key="12">
    <source>
        <dbReference type="EMBL" id="VDN58576.1"/>
    </source>
</evidence>
<dbReference type="InterPro" id="IPR036927">
    <property type="entry name" value="Cyt_c_oxase-like_su1_sf"/>
</dbReference>
<accession>A0A0N4UBR5</accession>
<protein>
    <recommendedName>
        <fullName evidence="4">Cytochrome c oxidase subunit 1</fullName>
    </recommendedName>
    <alternativeName>
        <fullName evidence="8">Cytochrome c oxidase polypeptide I</fullName>
    </alternativeName>
</protein>
<dbReference type="AlphaFoldDB" id="A0A0N4UBR5"/>
<evidence type="ECO:0000256" key="4">
    <source>
        <dbReference type="ARBA" id="ARBA00015947"/>
    </source>
</evidence>
<keyword evidence="10" id="KW-0812">Transmembrane</keyword>
<evidence type="ECO:0000313" key="14">
    <source>
        <dbReference type="Proteomes" id="UP000274756"/>
    </source>
</evidence>
<dbReference type="PANTHER" id="PTHR10422:SF18">
    <property type="entry name" value="CYTOCHROME C OXIDASE SUBUNIT 1"/>
    <property type="match status" value="1"/>
</dbReference>
<dbReference type="GO" id="GO:0016020">
    <property type="term" value="C:membrane"/>
    <property type="evidence" value="ECO:0007669"/>
    <property type="project" value="InterPro"/>
</dbReference>
<keyword evidence="7" id="KW-0249">Electron transport</keyword>
<evidence type="ECO:0000256" key="5">
    <source>
        <dbReference type="ARBA" id="ARBA00022660"/>
    </source>
</evidence>
<dbReference type="GO" id="GO:0020037">
    <property type="term" value="F:heme binding"/>
    <property type="evidence" value="ECO:0007669"/>
    <property type="project" value="InterPro"/>
</dbReference>
<keyword evidence="14" id="KW-1185">Reference proteome</keyword>
<feature type="transmembrane region" description="Helical" evidence="10">
    <location>
        <begin position="128"/>
        <end position="151"/>
    </location>
</feature>
<keyword evidence="10" id="KW-1133">Transmembrane helix</keyword>
<evidence type="ECO:0000256" key="1">
    <source>
        <dbReference type="ARBA" id="ARBA00001971"/>
    </source>
</evidence>
<dbReference type="EMBL" id="UYYG01001169">
    <property type="protein sequence ID" value="VDN58576.1"/>
    <property type="molecule type" value="Genomic_DNA"/>
</dbReference>
<reference evidence="15" key="1">
    <citation type="submission" date="2017-02" db="UniProtKB">
        <authorList>
            <consortium name="WormBaseParasite"/>
        </authorList>
    </citation>
    <scope>IDENTIFICATION</scope>
</reference>
<evidence type="ECO:0000256" key="7">
    <source>
        <dbReference type="ARBA" id="ARBA00022982"/>
    </source>
</evidence>
<evidence type="ECO:0000256" key="6">
    <source>
        <dbReference type="ARBA" id="ARBA00022967"/>
    </source>
</evidence>
<dbReference type="InterPro" id="IPR023616">
    <property type="entry name" value="Cyt_c_oxase-like_su1_dom"/>
</dbReference>
<evidence type="ECO:0000256" key="10">
    <source>
        <dbReference type="SAM" id="Phobius"/>
    </source>
</evidence>
<feature type="transmembrane region" description="Helical" evidence="10">
    <location>
        <begin position="62"/>
        <end position="84"/>
    </location>
</feature>
<evidence type="ECO:0000256" key="3">
    <source>
        <dbReference type="ARBA" id="ARBA00009578"/>
    </source>
</evidence>
<evidence type="ECO:0000313" key="15">
    <source>
        <dbReference type="WBParaSite" id="DME_0000466601-mRNA-1"/>
    </source>
</evidence>
<dbReference type="GO" id="GO:0022904">
    <property type="term" value="P:respiratory electron transport chain"/>
    <property type="evidence" value="ECO:0007669"/>
    <property type="project" value="TreeGrafter"/>
</dbReference>
<keyword evidence="10" id="KW-0472">Membrane</keyword>
<organism evidence="13 15">
    <name type="scientific">Dracunculus medinensis</name>
    <name type="common">Guinea worm</name>
    <dbReference type="NCBI Taxonomy" id="318479"/>
    <lineage>
        <taxon>Eukaryota</taxon>
        <taxon>Metazoa</taxon>
        <taxon>Ecdysozoa</taxon>
        <taxon>Nematoda</taxon>
        <taxon>Chromadorea</taxon>
        <taxon>Rhabditida</taxon>
        <taxon>Spirurina</taxon>
        <taxon>Dracunculoidea</taxon>
        <taxon>Dracunculidae</taxon>
        <taxon>Dracunculus</taxon>
    </lineage>
</organism>
<evidence type="ECO:0000313" key="13">
    <source>
        <dbReference type="Proteomes" id="UP000038040"/>
    </source>
</evidence>
<proteinExistence type="inferred from homology"/>
<dbReference type="Proteomes" id="UP000274756">
    <property type="component" value="Unassembled WGS sequence"/>
</dbReference>
<dbReference type="GO" id="GO:0015990">
    <property type="term" value="P:electron transport coupled proton transport"/>
    <property type="evidence" value="ECO:0007669"/>
    <property type="project" value="TreeGrafter"/>
</dbReference>